<evidence type="ECO:0000256" key="1">
    <source>
        <dbReference type="SAM" id="MobiDB-lite"/>
    </source>
</evidence>
<protein>
    <submittedName>
        <fullName evidence="2">Uncharacterized protein</fullName>
    </submittedName>
</protein>
<dbReference type="AlphaFoldDB" id="A0A2V1EEN6"/>
<evidence type="ECO:0000313" key="2">
    <source>
        <dbReference type="EMBL" id="PVI07765.1"/>
    </source>
</evidence>
<dbReference type="Proteomes" id="UP000244855">
    <property type="component" value="Unassembled WGS sequence"/>
</dbReference>
<sequence>MLLQITNPPPPPSFHLDNPAQPASPEHRITSQSTSRASKKQKKNKQTLNPFFPPLSHSERKKKGPGG</sequence>
<name>A0A2V1EEN6_9PLEO</name>
<organism evidence="2 3">
    <name type="scientific">Periconia macrospinosa</name>
    <dbReference type="NCBI Taxonomy" id="97972"/>
    <lineage>
        <taxon>Eukaryota</taxon>
        <taxon>Fungi</taxon>
        <taxon>Dikarya</taxon>
        <taxon>Ascomycota</taxon>
        <taxon>Pezizomycotina</taxon>
        <taxon>Dothideomycetes</taxon>
        <taxon>Pleosporomycetidae</taxon>
        <taxon>Pleosporales</taxon>
        <taxon>Massarineae</taxon>
        <taxon>Periconiaceae</taxon>
        <taxon>Periconia</taxon>
    </lineage>
</organism>
<proteinExistence type="predicted"/>
<keyword evidence="3" id="KW-1185">Reference proteome</keyword>
<evidence type="ECO:0000313" key="3">
    <source>
        <dbReference type="Proteomes" id="UP000244855"/>
    </source>
</evidence>
<gene>
    <name evidence="2" type="ORF">DM02DRAFT_608377</name>
</gene>
<feature type="region of interest" description="Disordered" evidence="1">
    <location>
        <begin position="1"/>
        <end position="67"/>
    </location>
</feature>
<reference evidence="2 3" key="1">
    <citation type="journal article" date="2018" name="Sci. Rep.">
        <title>Comparative genomics provides insights into the lifestyle and reveals functional heterogeneity of dark septate endophytic fungi.</title>
        <authorList>
            <person name="Knapp D.G."/>
            <person name="Nemeth J.B."/>
            <person name="Barry K."/>
            <person name="Hainaut M."/>
            <person name="Henrissat B."/>
            <person name="Johnson J."/>
            <person name="Kuo A."/>
            <person name="Lim J.H.P."/>
            <person name="Lipzen A."/>
            <person name="Nolan M."/>
            <person name="Ohm R.A."/>
            <person name="Tamas L."/>
            <person name="Grigoriev I.V."/>
            <person name="Spatafora J.W."/>
            <person name="Nagy L.G."/>
            <person name="Kovacs G.M."/>
        </authorList>
    </citation>
    <scope>NUCLEOTIDE SEQUENCE [LARGE SCALE GENOMIC DNA]</scope>
    <source>
        <strain evidence="2 3">DSE2036</strain>
    </source>
</reference>
<dbReference type="EMBL" id="KZ805302">
    <property type="protein sequence ID" value="PVI07765.1"/>
    <property type="molecule type" value="Genomic_DNA"/>
</dbReference>
<accession>A0A2V1EEN6</accession>